<feature type="compositionally biased region" description="Polar residues" evidence="1">
    <location>
        <begin position="125"/>
        <end position="134"/>
    </location>
</feature>
<dbReference type="Proteomes" id="UP000007802">
    <property type="component" value="Unassembled WGS sequence"/>
</dbReference>
<feature type="region of interest" description="Disordered" evidence="1">
    <location>
        <begin position="1"/>
        <end position="81"/>
    </location>
</feature>
<dbReference type="HOGENOM" id="CLU_056020_0_0_1"/>
<feature type="compositionally biased region" description="Low complexity" evidence="1">
    <location>
        <begin position="1"/>
        <end position="14"/>
    </location>
</feature>
<name>F2TTJ6_AJEDA</name>
<feature type="compositionally biased region" description="Acidic residues" evidence="1">
    <location>
        <begin position="50"/>
        <end position="59"/>
    </location>
</feature>
<feature type="compositionally biased region" description="Basic and acidic residues" evidence="1">
    <location>
        <begin position="22"/>
        <end position="33"/>
    </location>
</feature>
<evidence type="ECO:0000256" key="1">
    <source>
        <dbReference type="SAM" id="MobiDB-lite"/>
    </source>
</evidence>
<feature type="compositionally biased region" description="Pro residues" evidence="1">
    <location>
        <begin position="138"/>
        <end position="147"/>
    </location>
</feature>
<accession>F2TTJ6</accession>
<reference evidence="2" key="1">
    <citation type="submission" date="2010-03" db="EMBL/GenBank/DDBJ databases">
        <title>Annotation of Blastomyces dermatitidis strain ATCC 18188.</title>
        <authorList>
            <consortium name="The Broad Institute Genome Sequencing Platform"/>
            <consortium name="Broad Institute Genome Sequencing Center for Infectious Disease."/>
            <person name="Cuomo C."/>
            <person name="Klein B."/>
            <person name="Sullivan T."/>
            <person name="Heitman J."/>
            <person name="Young S."/>
            <person name="Zeng Q."/>
            <person name="Gargeya S."/>
            <person name="Alvarado L."/>
            <person name="Berlin A.M."/>
            <person name="Chapman S.B."/>
            <person name="Chen Z."/>
            <person name="Freedman E."/>
            <person name="Gellesch M."/>
            <person name="Goldberg J."/>
            <person name="Griggs A."/>
            <person name="Gujja S."/>
            <person name="Heilman E."/>
            <person name="Heiman D."/>
            <person name="Howarth C."/>
            <person name="Mehta T."/>
            <person name="Neiman D."/>
            <person name="Pearson M."/>
            <person name="Roberts A."/>
            <person name="Saif S."/>
            <person name="Shea T."/>
            <person name="Shenoy N."/>
            <person name="Sisk P."/>
            <person name="Stolte C."/>
            <person name="Sykes S."/>
            <person name="White J."/>
            <person name="Yandava C."/>
            <person name="Haas B."/>
            <person name="Nusbaum C."/>
            <person name="Birren B."/>
        </authorList>
    </citation>
    <scope>NUCLEOTIDE SEQUENCE</scope>
    <source>
        <strain evidence="2">ATCC 18188</strain>
    </source>
</reference>
<dbReference type="EMBL" id="GG749569">
    <property type="protein sequence ID" value="EGE86559.1"/>
    <property type="molecule type" value="Genomic_DNA"/>
</dbReference>
<dbReference type="AlphaFoldDB" id="F2TTJ6"/>
<gene>
    <name evidence="2" type="ORF">BDDG_09505</name>
</gene>
<organism evidence="2">
    <name type="scientific">Ajellomyces dermatitidis (strain ATCC 18188 / CBS 674.68)</name>
    <name type="common">Blastomyces dermatitidis</name>
    <dbReference type="NCBI Taxonomy" id="653446"/>
    <lineage>
        <taxon>Eukaryota</taxon>
        <taxon>Fungi</taxon>
        <taxon>Dikarya</taxon>
        <taxon>Ascomycota</taxon>
        <taxon>Pezizomycotina</taxon>
        <taxon>Eurotiomycetes</taxon>
        <taxon>Eurotiomycetidae</taxon>
        <taxon>Onygenales</taxon>
        <taxon>Ajellomycetaceae</taxon>
        <taxon>Blastomyces</taxon>
    </lineage>
</organism>
<proteinExistence type="predicted"/>
<feature type="region of interest" description="Disordered" evidence="1">
    <location>
        <begin position="108"/>
        <end position="156"/>
    </location>
</feature>
<evidence type="ECO:0000313" key="2">
    <source>
        <dbReference type="EMBL" id="EGE86559.1"/>
    </source>
</evidence>
<sequence>MSDTPVTPESSSRPRTTRSTRRLIDRMTTHYEEAPDLQDEAEVSFRQSMEFDDDETTEELQDKGKQKSSSRPRTTRSTRRLIDRMTTHYEEAPDLQDEAEVSFRQSMEFDDDETTEELQDKGKQSQHPSAESVHSNPSNPPPSPTPGMPTFNGDPNQPIYCTAGNLMDLMQMMLRNQMAAAETAQHLTTPVPAQRDTTRDELQEYQKEVKYALDTKSVTTFDGSNYEAWRVGMLADAEVIGGTDILLRTQRESPFTHHIDSEKWRIRSKSLYRRMLSSLVGNVRTTIGTLEADNAAALWDKINVEYAISLAEERVNVFKELTKLQVKENDYLTFQRRFRYLVARHKELCQSTEDVYHDLFLNSLQVMRPLSVSPAVVNMHGFDPRMDLKIPNKYPGHFNSAKRHPRSVP</sequence>
<dbReference type="OrthoDB" id="4508254at2759"/>
<protein>
    <submittedName>
        <fullName evidence="2">Uncharacterized protein</fullName>
    </submittedName>
</protein>
<feature type="compositionally biased region" description="Basic residues" evidence="1">
    <location>
        <begin position="66"/>
        <end position="79"/>
    </location>
</feature>
<feature type="compositionally biased region" description="Acidic residues" evidence="1">
    <location>
        <begin position="108"/>
        <end position="117"/>
    </location>
</feature>